<dbReference type="Gene3D" id="1.25.40.10">
    <property type="entry name" value="Tetratricopeptide repeat domain"/>
    <property type="match status" value="1"/>
</dbReference>
<proteinExistence type="predicted"/>
<organism evidence="2 3">
    <name type="scientific">Arachis hypogaea</name>
    <name type="common">Peanut</name>
    <dbReference type="NCBI Taxonomy" id="3818"/>
    <lineage>
        <taxon>Eukaryota</taxon>
        <taxon>Viridiplantae</taxon>
        <taxon>Streptophyta</taxon>
        <taxon>Embryophyta</taxon>
        <taxon>Tracheophyta</taxon>
        <taxon>Spermatophyta</taxon>
        <taxon>Magnoliopsida</taxon>
        <taxon>eudicotyledons</taxon>
        <taxon>Gunneridae</taxon>
        <taxon>Pentapetalae</taxon>
        <taxon>rosids</taxon>
        <taxon>fabids</taxon>
        <taxon>Fabales</taxon>
        <taxon>Fabaceae</taxon>
        <taxon>Papilionoideae</taxon>
        <taxon>50 kb inversion clade</taxon>
        <taxon>dalbergioids sensu lato</taxon>
        <taxon>Dalbergieae</taxon>
        <taxon>Pterocarpus clade</taxon>
        <taxon>Arachis</taxon>
    </lineage>
</organism>
<evidence type="ECO:0000256" key="1">
    <source>
        <dbReference type="ARBA" id="ARBA00022737"/>
    </source>
</evidence>
<dbReference type="NCBIfam" id="TIGR00756">
    <property type="entry name" value="PPR"/>
    <property type="match status" value="1"/>
</dbReference>
<evidence type="ECO:0000313" key="3">
    <source>
        <dbReference type="Proteomes" id="UP000289738"/>
    </source>
</evidence>
<name>A0A445ED58_ARAHY</name>
<dbReference type="EMBL" id="SDMP01000002">
    <property type="protein sequence ID" value="RYR73351.1"/>
    <property type="molecule type" value="Genomic_DNA"/>
</dbReference>
<dbReference type="AlphaFoldDB" id="A0A445ED58"/>
<gene>
    <name evidence="2" type="ORF">Ahy_A02g007708</name>
</gene>
<dbReference type="STRING" id="3818.A0A445ED58"/>
<sequence length="64" mass="7376">MGRKIAPWLGVEVWRLKTAMVVGYVKVGDMVEAKRLFDEMPQRNVASWNAMIWDFVKVGGFEQC</sequence>
<dbReference type="InterPro" id="IPR011990">
    <property type="entry name" value="TPR-like_helical_dom_sf"/>
</dbReference>
<keyword evidence="1" id="KW-0677">Repeat</keyword>
<dbReference type="Proteomes" id="UP000289738">
    <property type="component" value="Chromosome A02"/>
</dbReference>
<evidence type="ECO:0008006" key="4">
    <source>
        <dbReference type="Google" id="ProtNLM"/>
    </source>
</evidence>
<dbReference type="InterPro" id="IPR002885">
    <property type="entry name" value="PPR_rpt"/>
</dbReference>
<comment type="caution">
    <text evidence="2">The sequence shown here is derived from an EMBL/GenBank/DDBJ whole genome shotgun (WGS) entry which is preliminary data.</text>
</comment>
<reference evidence="2 3" key="1">
    <citation type="submission" date="2019-01" db="EMBL/GenBank/DDBJ databases">
        <title>Sequencing of cultivated peanut Arachis hypogaea provides insights into genome evolution and oil improvement.</title>
        <authorList>
            <person name="Chen X."/>
        </authorList>
    </citation>
    <scope>NUCLEOTIDE SEQUENCE [LARGE SCALE GENOMIC DNA]</scope>
    <source>
        <strain evidence="3">cv. Fuhuasheng</strain>
        <tissue evidence="2">Leaves</tissue>
    </source>
</reference>
<protein>
    <recommendedName>
        <fullName evidence="4">Pentatricopeptide repeat-containing protein</fullName>
    </recommendedName>
</protein>
<keyword evidence="3" id="KW-1185">Reference proteome</keyword>
<dbReference type="Pfam" id="PF01535">
    <property type="entry name" value="PPR"/>
    <property type="match status" value="1"/>
</dbReference>
<evidence type="ECO:0000313" key="2">
    <source>
        <dbReference type="EMBL" id="RYR73351.1"/>
    </source>
</evidence>
<accession>A0A445ED58</accession>